<organism evidence="5 6">
    <name type="scientific">Trichomalopsis sarcophagae</name>
    <dbReference type="NCBI Taxonomy" id="543379"/>
    <lineage>
        <taxon>Eukaryota</taxon>
        <taxon>Metazoa</taxon>
        <taxon>Ecdysozoa</taxon>
        <taxon>Arthropoda</taxon>
        <taxon>Hexapoda</taxon>
        <taxon>Insecta</taxon>
        <taxon>Pterygota</taxon>
        <taxon>Neoptera</taxon>
        <taxon>Endopterygota</taxon>
        <taxon>Hymenoptera</taxon>
        <taxon>Apocrita</taxon>
        <taxon>Proctotrupomorpha</taxon>
        <taxon>Chalcidoidea</taxon>
        <taxon>Pteromalidae</taxon>
        <taxon>Pteromalinae</taxon>
        <taxon>Trichomalopsis</taxon>
    </lineage>
</organism>
<feature type="region of interest" description="Disordered" evidence="3">
    <location>
        <begin position="1"/>
        <end position="77"/>
    </location>
</feature>
<dbReference type="InterPro" id="IPR038106">
    <property type="entry name" value="NFRKB_winged_sf"/>
</dbReference>
<dbReference type="Gene3D" id="1.10.10.2430">
    <property type="entry name" value="NFRKB winged helix-like domain"/>
    <property type="match status" value="1"/>
</dbReference>
<dbReference type="InterPro" id="IPR057748">
    <property type="entry name" value="NFRKB_WH_2"/>
</dbReference>
<dbReference type="OrthoDB" id="70874at2759"/>
<evidence type="ECO:0000256" key="3">
    <source>
        <dbReference type="SAM" id="MobiDB-lite"/>
    </source>
</evidence>
<feature type="region of interest" description="Disordered" evidence="3">
    <location>
        <begin position="1556"/>
        <end position="1581"/>
    </location>
</feature>
<protein>
    <recommendedName>
        <fullName evidence="4">DEUBAD domain-containing protein</fullName>
    </recommendedName>
</protein>
<dbReference type="GO" id="GO:0031011">
    <property type="term" value="C:Ino80 complex"/>
    <property type="evidence" value="ECO:0007669"/>
    <property type="project" value="InterPro"/>
</dbReference>
<feature type="region of interest" description="Disordered" evidence="3">
    <location>
        <begin position="275"/>
        <end position="298"/>
    </location>
</feature>
<proteinExistence type="predicted"/>
<dbReference type="PANTHER" id="PTHR13052">
    <property type="entry name" value="NFRKB-RELATED"/>
    <property type="match status" value="1"/>
</dbReference>
<feature type="compositionally biased region" description="Low complexity" evidence="3">
    <location>
        <begin position="1073"/>
        <end position="1099"/>
    </location>
</feature>
<feature type="region of interest" description="Disordered" evidence="3">
    <location>
        <begin position="1677"/>
        <end position="1713"/>
    </location>
</feature>
<evidence type="ECO:0000256" key="1">
    <source>
        <dbReference type="ARBA" id="ARBA00004123"/>
    </source>
</evidence>
<dbReference type="InterPro" id="IPR044867">
    <property type="entry name" value="DEUBAD_dom"/>
</dbReference>
<dbReference type="InterPro" id="IPR025220">
    <property type="entry name" value="NFRKB_WH_1"/>
</dbReference>
<comment type="caution">
    <text evidence="5">The sequence shown here is derived from an EMBL/GenBank/DDBJ whole genome shotgun (WGS) entry which is preliminary data.</text>
</comment>
<feature type="compositionally biased region" description="Low complexity" evidence="3">
    <location>
        <begin position="1684"/>
        <end position="1702"/>
    </location>
</feature>
<feature type="compositionally biased region" description="Low complexity" evidence="3">
    <location>
        <begin position="25"/>
        <end position="42"/>
    </location>
</feature>
<dbReference type="Pfam" id="PF14465">
    <property type="entry name" value="WHD_1st_NFRKB"/>
    <property type="match status" value="1"/>
</dbReference>
<dbReference type="GO" id="GO:0002020">
    <property type="term" value="F:protease binding"/>
    <property type="evidence" value="ECO:0007669"/>
    <property type="project" value="TreeGrafter"/>
</dbReference>
<evidence type="ECO:0000256" key="2">
    <source>
        <dbReference type="ARBA" id="ARBA00023242"/>
    </source>
</evidence>
<dbReference type="Proteomes" id="UP000215335">
    <property type="component" value="Unassembled WGS sequence"/>
</dbReference>
<accession>A0A232F0D9</accession>
<comment type="subcellular location">
    <subcellularLocation>
        <location evidence="1">Nucleus</location>
    </subcellularLocation>
</comment>
<gene>
    <name evidence="5" type="ORF">TSAR_008643</name>
</gene>
<sequence>MEIDECSVNGDSGAEEDEDEELSQGSGTESSTNSSTTNTTTDSGEESADEQATSSSESHSSVEEDEEENETIDHPEEARKVLYGRWETCVAGGSKVKLPQDLCEHASIFKEMLDYPRFWDECLSESQKESLYSYLPTFPKDCNIEAELDKTLDMLFSRETHRFGVTPLDDFHKHLSAGHFRPDIKRMRTLVKKAQKRKYLFDERKRTYELAGQLLKSRENLLSNAYKQGFSQPSLRPTPKLQWRKPKPAQVEERTQLRFAEEISAINAEVGMSLGMADSDSSDDEDGNSSCLMTPAQASTGGKLQQQLQLLQQQQQKRKKRAALVAQQQQQQQQLQQQQMMMMPTRAMHLSPEDDAIRPVYSTLRRVGTECGNLGVSTSFASPPLRPEPSEESYREMLIAHKRRRARKDTHPELNTQGIALSDLMQRAQLGQKHKLSLSPRVPASKKRIKVEPLQQQQQLFQQHQQQQQLHQIQQMQQLQHQLLQQPPISVRMSTTPVKLESDTNSHTSGDYSLHSTDDLKHSVIEQPDQKPPECLLATDLIKDEPLESMEQKYEIEPPAAQLPPTIMDEEPEPMQNEMPSPLRSMDIKEEVEQMDYESEVKIENSNIAVNEEIPVTVSIPVEVEEEIDKKEELDLDSIDMMQLPIQLDDGIDILADVKCEDGNVITIPDKDIGDSIVDDIVMNGDELMQETHTCFFSLIRDAFLSKGEYRMNRQEMKDAVLMWQDNPISPLNDWYALVPSWPALVPTALGFLAGELVYPRDQLLDGDQELVPYLENKGKGVYAWIGAGRDSDSRLSVLCTKFLLYKDSLVPPKPLTSAPTVSIKHQQQQQSQQIHHQIQQQSQHQTTLLNINSLDGIPTSSDTAIVTTDGNLLANDAVAVPVSSQPEWEPPKALCPTDWKVRPSTTEEREEFRRQERMRYAAPHKAFTYHMHGYSSVVGPVKGIYQHNAGSGLTKARGHSLLVPDRPNFVTILALVRDATARLPNGEGTRADICTLLKDSQYIQEEIFTKDKEGNLNSVVSGALDRLHYENDPCVRYYPKRKEWLYLHRARSESEFEMYHQQQQGVPKNKKSSSGSSRSKASAAQKNANAKEQNTTTIVKEITSKKEKKITPTITRKELPKKLEDKIITVVDQKISTPEQLAAAVQQQQVQVQQQVQSSLPIISHAVTTTITTTPSNSSTATLVSVMATTTAANSVTAQAMSSTSTATNAGQSMTMIDKECPVTVISTILEPKSQLAMTATRVIQDLKFSELNTMTNLANALSAPTTAKKVNTNMNVKPVTVVKSGGAQSLLQSNQQHFPHHQIQVSTSAGLQTIRLSGHSVLQSAQPASSTSTTSVATIFQSGTKMIQSQAQAQQQPQQTVLNTQAGKSILHSSNLKQQQPQQQHVMPGKTLLASQIKLVSSGQIKSLLTGHGLQGQTIFIKQSPSASTSQSQAQQSQPQIQQRVVTATPQQQTLQGSGMQRIIAQIGGKPIAVQIQQSPQQQQQQQQQQKVLAKVLTSAGTGQLISVESLLAQKGLKIATTAAHANQLARQGNKVIQTQYQVVSQAQSSAGQPKIIVSSQSPQTQQSTQSQPQTPGQQTVRMVTAQLAGKPIVLASSGGGKSAGVNVSAGGNVVLGKQTAGTSQSGQQPIILPSQLLNIKTLHGLKVIPTPAGLKTTGAAVYARVIAPTTITQTSQPNLTAQQQQQQGAQQQAAQQQMQNARNSPFGGSQ</sequence>
<dbReference type="CDD" id="cd21865">
    <property type="entry name" value="DEUBAD_NFRKB"/>
    <property type="match status" value="1"/>
</dbReference>
<dbReference type="Pfam" id="PF25793">
    <property type="entry name" value="WHD_2nd_NFRKB"/>
    <property type="match status" value="1"/>
</dbReference>
<dbReference type="InterPro" id="IPR024867">
    <property type="entry name" value="NFRKB"/>
</dbReference>
<feature type="compositionally biased region" description="Acidic residues" evidence="3">
    <location>
        <begin position="13"/>
        <end position="22"/>
    </location>
</feature>
<dbReference type="PROSITE" id="PS51916">
    <property type="entry name" value="DEUBAD"/>
    <property type="match status" value="1"/>
</dbReference>
<feature type="region of interest" description="Disordered" evidence="3">
    <location>
        <begin position="1059"/>
        <end position="1099"/>
    </location>
</feature>
<evidence type="ECO:0000313" key="6">
    <source>
        <dbReference type="Proteomes" id="UP000215335"/>
    </source>
</evidence>
<evidence type="ECO:0000259" key="4">
    <source>
        <dbReference type="PROSITE" id="PS51916"/>
    </source>
</evidence>
<keyword evidence="6" id="KW-1185">Reference proteome</keyword>
<reference evidence="5 6" key="1">
    <citation type="journal article" date="2017" name="Curr. Biol.">
        <title>The Evolution of Venom by Co-option of Single-Copy Genes.</title>
        <authorList>
            <person name="Martinson E.O."/>
            <person name="Mrinalini"/>
            <person name="Kelkar Y.D."/>
            <person name="Chang C.H."/>
            <person name="Werren J.H."/>
        </authorList>
    </citation>
    <scope>NUCLEOTIDE SEQUENCE [LARGE SCALE GENOMIC DNA]</scope>
    <source>
        <strain evidence="5 6">Alberta</strain>
        <tissue evidence="5">Whole body</tissue>
    </source>
</reference>
<dbReference type="EMBL" id="NNAY01001460">
    <property type="protein sequence ID" value="OXU23898.1"/>
    <property type="molecule type" value="Genomic_DNA"/>
</dbReference>
<name>A0A232F0D9_9HYME</name>
<feature type="region of interest" description="Disordered" evidence="3">
    <location>
        <begin position="229"/>
        <end position="249"/>
    </location>
</feature>
<keyword evidence="2" id="KW-0539">Nucleus</keyword>
<feature type="compositionally biased region" description="Polar residues" evidence="3">
    <location>
        <begin position="1703"/>
        <end position="1713"/>
    </location>
</feature>
<feature type="compositionally biased region" description="Low complexity" evidence="3">
    <location>
        <begin position="50"/>
        <end position="59"/>
    </location>
</feature>
<dbReference type="PANTHER" id="PTHR13052:SF3">
    <property type="entry name" value="NUCLEAR FACTOR RELATED TO KAPPA-B-BINDING PROTEIN"/>
    <property type="match status" value="1"/>
</dbReference>
<evidence type="ECO:0000313" key="5">
    <source>
        <dbReference type="EMBL" id="OXU23898.1"/>
    </source>
</evidence>
<dbReference type="STRING" id="543379.A0A232F0D9"/>
<feature type="domain" description="DEUBAD" evidence="4">
    <location>
        <begin position="99"/>
        <end position="220"/>
    </location>
</feature>